<dbReference type="RefSeq" id="WP_174972257.1">
    <property type="nucleotide sequence ID" value="NZ_CABVQT010000003.1"/>
</dbReference>
<feature type="transmembrane region" description="Helical" evidence="2">
    <location>
        <begin position="53"/>
        <end position="72"/>
    </location>
</feature>
<evidence type="ECO:0000256" key="1">
    <source>
        <dbReference type="SAM" id="MobiDB-lite"/>
    </source>
</evidence>
<gene>
    <name evidence="3" type="ORF">BCO71171_01395</name>
</gene>
<feature type="compositionally biased region" description="Basic and acidic residues" evidence="1">
    <location>
        <begin position="440"/>
        <end position="452"/>
    </location>
</feature>
<dbReference type="EMBL" id="CABVQT010000003">
    <property type="protein sequence ID" value="VWC94681.1"/>
    <property type="molecule type" value="Genomic_DNA"/>
</dbReference>
<evidence type="ECO:0000313" key="4">
    <source>
        <dbReference type="Proteomes" id="UP000494182"/>
    </source>
</evidence>
<name>A0A6P2WLU2_9BURK</name>
<evidence type="ECO:0000313" key="3">
    <source>
        <dbReference type="EMBL" id="VWC94681.1"/>
    </source>
</evidence>
<keyword evidence="2" id="KW-0472">Membrane</keyword>
<sequence length="452" mass="49267">MPVDLSQAGFPNAYPSRPRLWPWWFCIWLACAVLGAATTLLIWPKGERAGGPWFWFCVVGIPNGFFGFLFAIERACYEAMWYRAYHRNLHRDRWLAERIRVAQQPLRVLGVGYCLPLNDQTLAQAIDAGVRLPRQQQPRLGAGVVEHCRFDDPLELSDEADEADETDEADEADVADLAEESDAVADTPPKRPVTQLTLRIAEALEPFAASLHALTHYEAAYWPKVRVLAELGEEALREQEMYDALQVAGLPLLEVSVVPAAHGLLIADAWLDTRNACPLLVIATAWHDERPPTGSTEGCVAILLDAGFDALPEGVHAMATLHRPVEGKADEIEYGFANAVIWGKSDATAVTRAWITRAVKRCNQGLRIANLEALANSEAQCDLAHIVGDFGSASGWLSVAAATECGAADAPQLIIDGEQSAVIHVLPGPRGKDSSLPGHAQHDRSETDLAIA</sequence>
<accession>A0A6P2WLU2</accession>
<keyword evidence="2" id="KW-0812">Transmembrane</keyword>
<dbReference type="Proteomes" id="UP000494182">
    <property type="component" value="Unassembled WGS sequence"/>
</dbReference>
<protein>
    <submittedName>
        <fullName evidence="3">Uncharacterized protein</fullName>
    </submittedName>
</protein>
<organism evidence="3 4">
    <name type="scientific">Burkholderia contaminans</name>
    <dbReference type="NCBI Taxonomy" id="488447"/>
    <lineage>
        <taxon>Bacteria</taxon>
        <taxon>Pseudomonadati</taxon>
        <taxon>Pseudomonadota</taxon>
        <taxon>Betaproteobacteria</taxon>
        <taxon>Burkholderiales</taxon>
        <taxon>Burkholderiaceae</taxon>
        <taxon>Burkholderia</taxon>
        <taxon>Burkholderia cepacia complex</taxon>
    </lineage>
</organism>
<dbReference type="AlphaFoldDB" id="A0A6P2WLU2"/>
<evidence type="ECO:0000256" key="2">
    <source>
        <dbReference type="SAM" id="Phobius"/>
    </source>
</evidence>
<reference evidence="3 4" key="1">
    <citation type="submission" date="2019-09" db="EMBL/GenBank/DDBJ databases">
        <authorList>
            <person name="Depoorter E."/>
        </authorList>
    </citation>
    <scope>NUCLEOTIDE SEQUENCE [LARGE SCALE GENOMIC DNA]</scope>
    <source>
        <strain evidence="3">R-71171</strain>
    </source>
</reference>
<feature type="region of interest" description="Disordered" evidence="1">
    <location>
        <begin position="427"/>
        <end position="452"/>
    </location>
</feature>
<proteinExistence type="predicted"/>
<keyword evidence="2" id="KW-1133">Transmembrane helix</keyword>
<feature type="transmembrane region" description="Helical" evidence="2">
    <location>
        <begin position="20"/>
        <end position="41"/>
    </location>
</feature>